<accession>A0A2A4B4H7</accession>
<keyword evidence="5" id="KW-1185">Reference proteome</keyword>
<dbReference type="PANTHER" id="PTHR30273">
    <property type="entry name" value="PERIPLASMIC SIGNAL SENSOR AND SIGMA FACTOR ACTIVATOR FECR-RELATED"/>
    <property type="match status" value="1"/>
</dbReference>
<evidence type="ECO:0000313" key="4">
    <source>
        <dbReference type="EMBL" id="PCD03341.1"/>
    </source>
</evidence>
<proteinExistence type="predicted"/>
<evidence type="ECO:0000259" key="2">
    <source>
        <dbReference type="Pfam" id="PF04773"/>
    </source>
</evidence>
<gene>
    <name evidence="4" type="ORF">COC42_02790</name>
</gene>
<feature type="domain" description="FecR N-terminal" evidence="3">
    <location>
        <begin position="16"/>
        <end position="53"/>
    </location>
</feature>
<comment type="caution">
    <text evidence="4">The sequence shown here is derived from an EMBL/GenBank/DDBJ whole genome shotgun (WGS) entry which is preliminary data.</text>
</comment>
<keyword evidence="1" id="KW-1133">Transmembrane helix</keyword>
<dbReference type="GO" id="GO:0016301">
    <property type="term" value="F:kinase activity"/>
    <property type="evidence" value="ECO:0007669"/>
    <property type="project" value="UniProtKB-KW"/>
</dbReference>
<dbReference type="InterPro" id="IPR012373">
    <property type="entry name" value="Ferrdict_sens_TM"/>
</dbReference>
<dbReference type="PANTHER" id="PTHR30273:SF2">
    <property type="entry name" value="PROTEIN FECR"/>
    <property type="match status" value="1"/>
</dbReference>
<dbReference type="GO" id="GO:0016989">
    <property type="term" value="F:sigma factor antagonist activity"/>
    <property type="evidence" value="ECO:0007669"/>
    <property type="project" value="TreeGrafter"/>
</dbReference>
<reference evidence="4 5" key="1">
    <citation type="submission" date="2017-09" db="EMBL/GenBank/DDBJ databases">
        <title>Sphingomonas spermidinifaciens 9NM-10, whole genome shotgun sequence.</title>
        <authorList>
            <person name="Feng G."/>
            <person name="Zhu H."/>
        </authorList>
    </citation>
    <scope>NUCLEOTIDE SEQUENCE [LARGE SCALE GENOMIC DNA]</scope>
    <source>
        <strain evidence="4 5">9NM-10</strain>
    </source>
</reference>
<dbReference type="Pfam" id="PF04773">
    <property type="entry name" value="FecR"/>
    <property type="match status" value="1"/>
</dbReference>
<keyword evidence="4" id="KW-0808">Transferase</keyword>
<dbReference type="Proteomes" id="UP000218366">
    <property type="component" value="Unassembled WGS sequence"/>
</dbReference>
<protein>
    <submittedName>
        <fullName evidence="4">Histidine kinase</fullName>
    </submittedName>
</protein>
<keyword evidence="4" id="KW-0418">Kinase</keyword>
<evidence type="ECO:0000313" key="5">
    <source>
        <dbReference type="Proteomes" id="UP000218366"/>
    </source>
</evidence>
<sequence length="327" mass="35630">MEQRRMDPGAPEAAREQAIAWLARLRAGPSDRDIADFETWYAADPQHADTYDALLDSWDDTALVSRTPFARQPRLAAGPSWWKAAAAVAAVLLLFVAGGLVLTGTGRHNVASQTMLASRVGEIRTFTLEDGSRVTLDTNSVVQVRFDGEQRRLQLERGRARFEVAHDTRRPFVVVAGSGEVVAHGTVFDVDLRQSKTLVVLLQGSVEVRRTAAAGMPATSTMLRPGQQLALSGGRATAAPIAIKVPETRWPSGMLSFDDAPLADVVASANRYSRTQIVLRDPASGERRFTGTFKAREPAQLAEMIGSMFHLSVERDEADNLVLEPDK</sequence>
<organism evidence="4 5">
    <name type="scientific">Sphingomonas spermidinifaciens</name>
    <dbReference type="NCBI Taxonomy" id="1141889"/>
    <lineage>
        <taxon>Bacteria</taxon>
        <taxon>Pseudomonadati</taxon>
        <taxon>Pseudomonadota</taxon>
        <taxon>Alphaproteobacteria</taxon>
        <taxon>Sphingomonadales</taxon>
        <taxon>Sphingomonadaceae</taxon>
        <taxon>Sphingomonas</taxon>
    </lineage>
</organism>
<dbReference type="AlphaFoldDB" id="A0A2A4B4H7"/>
<keyword evidence="1" id="KW-0472">Membrane</keyword>
<name>A0A2A4B4H7_9SPHN</name>
<dbReference type="InterPro" id="IPR032623">
    <property type="entry name" value="FecR_N"/>
</dbReference>
<dbReference type="EMBL" id="NWMW01000001">
    <property type="protein sequence ID" value="PCD03341.1"/>
    <property type="molecule type" value="Genomic_DNA"/>
</dbReference>
<feature type="transmembrane region" description="Helical" evidence="1">
    <location>
        <begin position="81"/>
        <end position="102"/>
    </location>
</feature>
<dbReference type="Gene3D" id="3.55.50.30">
    <property type="match status" value="1"/>
</dbReference>
<feature type="domain" description="FecR protein" evidence="2">
    <location>
        <begin position="117"/>
        <end position="207"/>
    </location>
</feature>
<dbReference type="Gene3D" id="2.60.120.1440">
    <property type="match status" value="1"/>
</dbReference>
<keyword evidence="1" id="KW-0812">Transmembrane</keyword>
<evidence type="ECO:0000259" key="3">
    <source>
        <dbReference type="Pfam" id="PF16220"/>
    </source>
</evidence>
<evidence type="ECO:0000256" key="1">
    <source>
        <dbReference type="SAM" id="Phobius"/>
    </source>
</evidence>
<dbReference type="InterPro" id="IPR006860">
    <property type="entry name" value="FecR"/>
</dbReference>
<dbReference type="Pfam" id="PF16220">
    <property type="entry name" value="DUF4880"/>
    <property type="match status" value="1"/>
</dbReference>
<dbReference type="PIRSF" id="PIRSF018266">
    <property type="entry name" value="FecR"/>
    <property type="match status" value="1"/>
</dbReference>
<dbReference type="OrthoDB" id="7492241at2"/>